<evidence type="ECO:0000256" key="1">
    <source>
        <dbReference type="SAM" id="SignalP"/>
    </source>
</evidence>
<evidence type="ECO:0000313" key="3">
    <source>
        <dbReference type="EMBL" id="RCW76098.1"/>
    </source>
</evidence>
<dbReference type="InterPro" id="IPR011330">
    <property type="entry name" value="Glyco_hydro/deAcase_b/a-brl"/>
</dbReference>
<dbReference type="InterPro" id="IPR002509">
    <property type="entry name" value="NODB_dom"/>
</dbReference>
<dbReference type="PANTHER" id="PTHR10587">
    <property type="entry name" value="GLYCOSYL TRANSFERASE-RELATED"/>
    <property type="match status" value="1"/>
</dbReference>
<evidence type="ECO:0000313" key="4">
    <source>
        <dbReference type="Proteomes" id="UP000252884"/>
    </source>
</evidence>
<comment type="caution">
    <text evidence="3">The sequence shown here is derived from an EMBL/GenBank/DDBJ whole genome shotgun (WGS) entry which is preliminary data.</text>
</comment>
<dbReference type="RefSeq" id="WP_281277157.1">
    <property type="nucleotide sequence ID" value="NZ_QPJK01000001.1"/>
</dbReference>
<feature type="domain" description="NodB homology" evidence="2">
    <location>
        <begin position="32"/>
        <end position="254"/>
    </location>
</feature>
<feature type="signal peptide" evidence="1">
    <location>
        <begin position="1"/>
        <end position="28"/>
    </location>
</feature>
<proteinExistence type="predicted"/>
<protein>
    <submittedName>
        <fullName evidence="3">Peptidoglycan/xylan/chitin deacetylase (PgdA/CDA1 family)</fullName>
    </submittedName>
</protein>
<dbReference type="AlphaFoldDB" id="A0A368Y9J0"/>
<dbReference type="SUPFAM" id="SSF88713">
    <property type="entry name" value="Glycoside hydrolase/deacetylase"/>
    <property type="match status" value="1"/>
</dbReference>
<evidence type="ECO:0000259" key="2">
    <source>
        <dbReference type="PROSITE" id="PS51677"/>
    </source>
</evidence>
<dbReference type="PROSITE" id="PS51677">
    <property type="entry name" value="NODB"/>
    <property type="match status" value="1"/>
</dbReference>
<dbReference type="Proteomes" id="UP000252884">
    <property type="component" value="Unassembled WGS sequence"/>
</dbReference>
<dbReference type="InterPro" id="IPR050248">
    <property type="entry name" value="Polysacc_deacetylase_ArnD"/>
</dbReference>
<reference evidence="3 4" key="1">
    <citation type="submission" date="2018-07" db="EMBL/GenBank/DDBJ databases">
        <title>Genomic Encyclopedia of Type Strains, Phase IV (KMG-IV): sequencing the most valuable type-strain genomes for metagenomic binning, comparative biology and taxonomic classification.</title>
        <authorList>
            <person name="Goeker M."/>
        </authorList>
    </citation>
    <scope>NUCLEOTIDE SEQUENCE [LARGE SCALE GENOMIC DNA]</scope>
    <source>
        <strain evidence="3 4">DSM 21634</strain>
    </source>
</reference>
<sequence>MPRAERGPCLRKAIAAAVALVLTGQAAANCTRPVYLTLDTGHMGVAPLIAEVLKRQDVRVTFFAANEATQQGDGSLGDDWAAWWRARAQEGHAFASHTFDHVYWSADVPPGRDGTARFRIRASAGPNIGQTRLFTAAQYCEEVSRAARRLEDITGQAPLPLFRAPGGRTSPTLLSVARGCGYAHVGWAPAGFLGDELPSERYSNADLLAKALRDIRPGQILVAHLGIWSRKDPWAPAVLEPLIEGLKAKGMCFATLREHPDYQRWIAAHRDDPPWSR</sequence>
<dbReference type="Gene3D" id="3.20.20.370">
    <property type="entry name" value="Glycoside hydrolase/deacetylase"/>
    <property type="match status" value="1"/>
</dbReference>
<keyword evidence="4" id="KW-1185">Reference proteome</keyword>
<feature type="chain" id="PRO_5016769885" evidence="1">
    <location>
        <begin position="29"/>
        <end position="277"/>
    </location>
</feature>
<dbReference type="GO" id="GO:0005975">
    <property type="term" value="P:carbohydrate metabolic process"/>
    <property type="evidence" value="ECO:0007669"/>
    <property type="project" value="InterPro"/>
</dbReference>
<dbReference type="CDD" id="cd10917">
    <property type="entry name" value="CE4_NodB_like_6s_7s"/>
    <property type="match status" value="1"/>
</dbReference>
<name>A0A368Y9J0_9BURK</name>
<keyword evidence="1" id="KW-0732">Signal</keyword>
<dbReference type="Pfam" id="PF01522">
    <property type="entry name" value="Polysacc_deac_1"/>
    <property type="match status" value="1"/>
</dbReference>
<dbReference type="GO" id="GO:0016810">
    <property type="term" value="F:hydrolase activity, acting on carbon-nitrogen (but not peptide) bonds"/>
    <property type="evidence" value="ECO:0007669"/>
    <property type="project" value="InterPro"/>
</dbReference>
<accession>A0A368Y9J0</accession>
<dbReference type="EMBL" id="QPJK01000001">
    <property type="protein sequence ID" value="RCW76098.1"/>
    <property type="molecule type" value="Genomic_DNA"/>
</dbReference>
<gene>
    <name evidence="3" type="ORF">DES41_101702</name>
</gene>
<organism evidence="3 4">
    <name type="scientific">Pseudorhodoferax soli</name>
    <dbReference type="NCBI Taxonomy" id="545864"/>
    <lineage>
        <taxon>Bacteria</taxon>
        <taxon>Pseudomonadati</taxon>
        <taxon>Pseudomonadota</taxon>
        <taxon>Betaproteobacteria</taxon>
        <taxon>Burkholderiales</taxon>
        <taxon>Comamonadaceae</taxon>
    </lineage>
</organism>